<evidence type="ECO:0000256" key="1">
    <source>
        <dbReference type="SAM" id="MobiDB-lite"/>
    </source>
</evidence>
<accession>A0A7V2B094</accession>
<feature type="compositionally biased region" description="Basic and acidic residues" evidence="1">
    <location>
        <begin position="239"/>
        <end position="257"/>
    </location>
</feature>
<evidence type="ECO:0000313" key="3">
    <source>
        <dbReference type="EMBL" id="HER95860.1"/>
    </source>
</evidence>
<feature type="region of interest" description="Disordered" evidence="1">
    <location>
        <begin position="226"/>
        <end position="275"/>
    </location>
</feature>
<dbReference type="EMBL" id="DSGB01000004">
    <property type="protein sequence ID" value="HER95860.1"/>
    <property type="molecule type" value="Genomic_DNA"/>
</dbReference>
<keyword evidence="2" id="KW-1133">Transmembrane helix</keyword>
<keyword evidence="2" id="KW-0812">Transmembrane</keyword>
<organism evidence="3">
    <name type="scientific">Rhodothermus marinus</name>
    <name type="common">Rhodothermus obamensis</name>
    <dbReference type="NCBI Taxonomy" id="29549"/>
    <lineage>
        <taxon>Bacteria</taxon>
        <taxon>Pseudomonadati</taxon>
        <taxon>Rhodothermota</taxon>
        <taxon>Rhodothermia</taxon>
        <taxon>Rhodothermales</taxon>
        <taxon>Rhodothermaceae</taxon>
        <taxon>Rhodothermus</taxon>
    </lineage>
</organism>
<keyword evidence="2" id="KW-0472">Membrane</keyword>
<feature type="compositionally biased region" description="Basic residues" evidence="1">
    <location>
        <begin position="226"/>
        <end position="238"/>
    </location>
</feature>
<comment type="caution">
    <text evidence="3">The sequence shown here is derived from an EMBL/GenBank/DDBJ whole genome shotgun (WGS) entry which is preliminary data.</text>
</comment>
<gene>
    <name evidence="3" type="ORF">ENO59_05010</name>
</gene>
<dbReference type="AlphaFoldDB" id="A0A7V2B094"/>
<protein>
    <submittedName>
        <fullName evidence="3">Uncharacterized protein</fullName>
    </submittedName>
</protein>
<proteinExistence type="predicted"/>
<sequence length="422" mass="45979">MRRALFFSLLFVLGQVGQAQPAQEGVLRVVNWPASEAELARIFARDPGVWGQVEVLPFLDTLLLGYRYLVRGDSVYAAFSLAWHPGLWGLYKGRRVLRAQLPEEIWLERLEVCLGFSVQGRSVACWPVRFDSLALGPWPEVFTSATHAFSVEEVLGAQGRDSLQAWLQAGLQLDTLLLEGLSFSASGKGQATWTTVRTYPEPPFVEVGEGDIVVVVLEGAGKRSVVRGRSQRTGRSRAVRGEKVRGQQPGRETDSRRGQGLIPKGKSQKDDEKDQKEATLLPAALAGIAAVGLVAVAGGGIGYAGNLKQAPIGLTSGVVRSTWGMLLEVSCNAAVLKRSRTEPERLNVRLLVFKGRRSDRWQLGGALGVRWEERGGRYAAYPVLVPALVWRADPLLLIGGVDVVGGGVELSFVLNLRRLKPQ</sequence>
<reference evidence="3" key="1">
    <citation type="journal article" date="2020" name="mSystems">
        <title>Genome- and Community-Level Interaction Insights into Carbon Utilization and Element Cycling Functions of Hydrothermarchaeota in Hydrothermal Sediment.</title>
        <authorList>
            <person name="Zhou Z."/>
            <person name="Liu Y."/>
            <person name="Xu W."/>
            <person name="Pan J."/>
            <person name="Luo Z.H."/>
            <person name="Li M."/>
        </authorList>
    </citation>
    <scope>NUCLEOTIDE SEQUENCE [LARGE SCALE GENOMIC DNA]</scope>
    <source>
        <strain evidence="3">SpSt-143</strain>
    </source>
</reference>
<name>A0A7V2B094_RHOMR</name>
<evidence type="ECO:0000256" key="2">
    <source>
        <dbReference type="SAM" id="Phobius"/>
    </source>
</evidence>
<feature type="transmembrane region" description="Helical" evidence="2">
    <location>
        <begin position="279"/>
        <end position="304"/>
    </location>
</feature>